<feature type="domain" description="Translation initiation factor beta propellor-like" evidence="9">
    <location>
        <begin position="215"/>
        <end position="395"/>
    </location>
</feature>
<keyword evidence="6" id="KW-0810">Translation regulation</keyword>
<protein>
    <recommendedName>
        <fullName evidence="2">Eukaryotic translation initiation factor 2A</fullName>
    </recommendedName>
</protein>
<evidence type="ECO:0000256" key="5">
    <source>
        <dbReference type="ARBA" id="ARBA00022737"/>
    </source>
</evidence>
<dbReference type="Pfam" id="PF08662">
    <property type="entry name" value="eIF2A"/>
    <property type="match status" value="1"/>
</dbReference>
<evidence type="ECO:0000256" key="7">
    <source>
        <dbReference type="ARBA" id="ARBA00022917"/>
    </source>
</evidence>
<name>A0A9Q0LDV1_ANAIG</name>
<dbReference type="Gene3D" id="2.130.10.10">
    <property type="entry name" value="YVTN repeat-like/Quinoprotein amine dehydrogenase"/>
    <property type="match status" value="1"/>
</dbReference>
<comment type="caution">
    <text evidence="10">The sequence shown here is derived from an EMBL/GenBank/DDBJ whole genome shotgun (WGS) entry which is preliminary data.</text>
</comment>
<keyword evidence="3 10" id="KW-0396">Initiation factor</keyword>
<evidence type="ECO:0000313" key="11">
    <source>
        <dbReference type="Proteomes" id="UP001149090"/>
    </source>
</evidence>
<feature type="compositionally biased region" description="Basic and acidic residues" evidence="8">
    <location>
        <begin position="488"/>
        <end position="498"/>
    </location>
</feature>
<comment type="similarity">
    <text evidence="1">Belongs to the WD repeat EIF2A family.</text>
</comment>
<dbReference type="SUPFAM" id="SSF82171">
    <property type="entry name" value="DPP6 N-terminal domain-like"/>
    <property type="match status" value="1"/>
</dbReference>
<evidence type="ECO:0000256" key="6">
    <source>
        <dbReference type="ARBA" id="ARBA00022845"/>
    </source>
</evidence>
<dbReference type="EMBL" id="JAPDFW010000094">
    <property type="protein sequence ID" value="KAJ5070579.1"/>
    <property type="molecule type" value="Genomic_DNA"/>
</dbReference>
<feature type="region of interest" description="Disordered" evidence="8">
    <location>
        <begin position="478"/>
        <end position="547"/>
    </location>
</feature>
<dbReference type="GO" id="GO:0003743">
    <property type="term" value="F:translation initiation factor activity"/>
    <property type="evidence" value="ECO:0007669"/>
    <property type="project" value="UniProtKB-KW"/>
</dbReference>
<sequence>MTEKIQQQITIISKAGTITYTNPFELKQEKEEKGTNFEYSNKGEKIAILDELEIKIKNIITGKTEQELKQFSKPYKMEFSPLDNYLITYEKMTPDHQQNKKGNIAVWDLKKGKEVQRFTQINFNDKSKHFIFTEDEQLCARMDHNQIIFFTTENIHLNPIKTMGVKGIASFEFVSGKKLGQYFLLFFIKQKGMSSMFRICEYPRSQALYQQQLGSVDELDVKWSYDKEYLLVGSNSSVDQTDKNYFGSTKLFFLKSNGSFFAHVPLLEGPVYDYAFHPTRHEFIVISGFMPGKPFLYDEKCDQVYDFGNIHCNGVSFSPNGKYAVFTGFGNLSGEIHFWDIENFRLIRKNKAECSVLTKWSDCSNFLLTAVLFPQMKVDNEFRVFSHNGLAIKTIPADTIRKVDWKPLPKDQLDQVFTLSKENFDFLSLNQNSIQNENTPKNQNSQEKIIPKKVGKYVPPMLANKEVAKPKVELSTPHFIRPLSSFRPDQKNKDEKKTNQNQNEKINKNQNQSQNRNQQKKKKKKKKKPFRKNQPKQNMQRKPFSKK</sequence>
<evidence type="ECO:0000259" key="9">
    <source>
        <dbReference type="Pfam" id="PF08662"/>
    </source>
</evidence>
<dbReference type="GO" id="GO:0022627">
    <property type="term" value="C:cytosolic small ribosomal subunit"/>
    <property type="evidence" value="ECO:0007669"/>
    <property type="project" value="TreeGrafter"/>
</dbReference>
<dbReference type="GO" id="GO:0000049">
    <property type="term" value="F:tRNA binding"/>
    <property type="evidence" value="ECO:0007669"/>
    <property type="project" value="TreeGrafter"/>
</dbReference>
<dbReference type="InterPro" id="IPR013979">
    <property type="entry name" value="TIF_beta_prop-like"/>
</dbReference>
<evidence type="ECO:0000256" key="2">
    <source>
        <dbReference type="ARBA" id="ARBA00013819"/>
    </source>
</evidence>
<dbReference type="OrthoDB" id="2194683at2759"/>
<dbReference type="GO" id="GO:0003729">
    <property type="term" value="F:mRNA binding"/>
    <property type="evidence" value="ECO:0007669"/>
    <property type="project" value="TreeGrafter"/>
</dbReference>
<keyword evidence="7" id="KW-0648">Protein biosynthesis</keyword>
<dbReference type="InterPro" id="IPR015943">
    <property type="entry name" value="WD40/YVTN_repeat-like_dom_sf"/>
</dbReference>
<keyword evidence="4" id="KW-0853">WD repeat</keyword>
<evidence type="ECO:0000256" key="8">
    <source>
        <dbReference type="SAM" id="MobiDB-lite"/>
    </source>
</evidence>
<feature type="compositionally biased region" description="Basic residues" evidence="8">
    <location>
        <begin position="518"/>
        <end position="534"/>
    </location>
</feature>
<dbReference type="GO" id="GO:0006417">
    <property type="term" value="P:regulation of translation"/>
    <property type="evidence" value="ECO:0007669"/>
    <property type="project" value="UniProtKB-KW"/>
</dbReference>
<gene>
    <name evidence="10" type="ORF">M0811_10848</name>
</gene>
<evidence type="ECO:0000313" key="10">
    <source>
        <dbReference type="EMBL" id="KAJ5070579.1"/>
    </source>
</evidence>
<dbReference type="OMA" id="MQARWPA"/>
<reference evidence="10" key="1">
    <citation type="submission" date="2022-10" db="EMBL/GenBank/DDBJ databases">
        <title>Novel sulphate-reducing endosymbionts in the free-living metamonad Anaeramoeba.</title>
        <authorList>
            <person name="Jerlstrom-Hultqvist J."/>
            <person name="Cepicka I."/>
            <person name="Gallot-Lavallee L."/>
            <person name="Salas-Leiva D."/>
            <person name="Curtis B.A."/>
            <person name="Zahonova K."/>
            <person name="Pipaliya S."/>
            <person name="Dacks J."/>
            <person name="Roger A.J."/>
        </authorList>
    </citation>
    <scope>NUCLEOTIDE SEQUENCE</scope>
    <source>
        <strain evidence="10">BMAN</strain>
    </source>
</reference>
<evidence type="ECO:0000256" key="4">
    <source>
        <dbReference type="ARBA" id="ARBA00022574"/>
    </source>
</evidence>
<keyword evidence="11" id="KW-1185">Reference proteome</keyword>
<dbReference type="GO" id="GO:0043022">
    <property type="term" value="F:ribosome binding"/>
    <property type="evidence" value="ECO:0007669"/>
    <property type="project" value="TreeGrafter"/>
</dbReference>
<dbReference type="PANTHER" id="PTHR13227">
    <property type="entry name" value="EUKARYOTIC TRANSLATION INITIATION FACTOR 2A"/>
    <property type="match status" value="1"/>
</dbReference>
<dbReference type="InterPro" id="IPR011387">
    <property type="entry name" value="TIF2A"/>
</dbReference>
<proteinExistence type="inferred from homology"/>
<keyword evidence="5" id="KW-0677">Repeat</keyword>
<evidence type="ECO:0000256" key="3">
    <source>
        <dbReference type="ARBA" id="ARBA00022540"/>
    </source>
</evidence>
<accession>A0A9Q0LDV1</accession>
<dbReference type="AlphaFoldDB" id="A0A9Q0LDV1"/>
<organism evidence="10 11">
    <name type="scientific">Anaeramoeba ignava</name>
    <name type="common">Anaerobic marine amoeba</name>
    <dbReference type="NCBI Taxonomy" id="1746090"/>
    <lineage>
        <taxon>Eukaryota</taxon>
        <taxon>Metamonada</taxon>
        <taxon>Anaeramoebidae</taxon>
        <taxon>Anaeramoeba</taxon>
    </lineage>
</organism>
<evidence type="ECO:0000256" key="1">
    <source>
        <dbReference type="ARBA" id="ARBA00009573"/>
    </source>
</evidence>
<dbReference type="Proteomes" id="UP001149090">
    <property type="component" value="Unassembled WGS sequence"/>
</dbReference>
<dbReference type="PANTHER" id="PTHR13227:SF0">
    <property type="entry name" value="EUKARYOTIC TRANSLATION INITIATION FACTOR 2A"/>
    <property type="match status" value="1"/>
</dbReference>
<feature type="compositionally biased region" description="Low complexity" evidence="8">
    <location>
        <begin position="499"/>
        <end position="517"/>
    </location>
</feature>